<evidence type="ECO:0000313" key="2">
    <source>
        <dbReference type="EMBL" id="KRG76542.1"/>
    </source>
</evidence>
<feature type="signal peptide" evidence="1">
    <location>
        <begin position="1"/>
        <end position="20"/>
    </location>
</feature>
<keyword evidence="3" id="KW-1185">Reference proteome</keyword>
<comment type="caution">
    <text evidence="2">The sequence shown here is derived from an EMBL/GenBank/DDBJ whole genome shotgun (WGS) entry which is preliminary data.</text>
</comment>
<organism evidence="2 3">
    <name type="scientific">Stenotrophomonas ginsengisoli</name>
    <dbReference type="NCBI Taxonomy" id="336566"/>
    <lineage>
        <taxon>Bacteria</taxon>
        <taxon>Pseudomonadati</taxon>
        <taxon>Pseudomonadota</taxon>
        <taxon>Gammaproteobacteria</taxon>
        <taxon>Lysobacterales</taxon>
        <taxon>Lysobacteraceae</taxon>
        <taxon>Stenotrophomonas</taxon>
    </lineage>
</organism>
<sequence>MRNKMLLMAGLLLASTGAMANFTPEFAVQGDGYGATAQDAIYQAQYNALIQCAMQGVGGRVLQTYVSSAGTSFHAHITAVCGSAYGNQPELPW</sequence>
<accession>A0A0R0DEQ7</accession>
<protein>
    <submittedName>
        <fullName evidence="2">Uncharacterized protein</fullName>
    </submittedName>
</protein>
<dbReference type="AlphaFoldDB" id="A0A0R0DEQ7"/>
<evidence type="ECO:0000256" key="1">
    <source>
        <dbReference type="SAM" id="SignalP"/>
    </source>
</evidence>
<feature type="chain" id="PRO_5006395635" evidence="1">
    <location>
        <begin position="21"/>
        <end position="93"/>
    </location>
</feature>
<gene>
    <name evidence="2" type="ORF">ABB30_09470</name>
</gene>
<proteinExistence type="predicted"/>
<keyword evidence="1" id="KW-0732">Signal</keyword>
<name>A0A0R0DEQ7_9GAMM</name>
<evidence type="ECO:0000313" key="3">
    <source>
        <dbReference type="Proteomes" id="UP000050956"/>
    </source>
</evidence>
<dbReference type="EMBL" id="LDJM01000022">
    <property type="protein sequence ID" value="KRG76542.1"/>
    <property type="molecule type" value="Genomic_DNA"/>
</dbReference>
<dbReference type="RefSeq" id="WP_057638064.1">
    <property type="nucleotide sequence ID" value="NZ_LDJM01000022.1"/>
</dbReference>
<dbReference type="Proteomes" id="UP000050956">
    <property type="component" value="Unassembled WGS sequence"/>
</dbReference>
<dbReference type="PATRIC" id="fig|336566.3.peg.1313"/>
<reference evidence="2 3" key="1">
    <citation type="submission" date="2015-05" db="EMBL/GenBank/DDBJ databases">
        <title>Genome sequencing and analysis of members of genus Stenotrophomonas.</title>
        <authorList>
            <person name="Patil P.P."/>
            <person name="Midha S."/>
            <person name="Patil P.B."/>
        </authorList>
    </citation>
    <scope>NUCLEOTIDE SEQUENCE [LARGE SCALE GENOMIC DNA]</scope>
    <source>
        <strain evidence="2 3">DSM 24757</strain>
    </source>
</reference>